<dbReference type="GO" id="GO:0008198">
    <property type="term" value="F:ferrous iron binding"/>
    <property type="evidence" value="ECO:0007669"/>
    <property type="project" value="InterPro"/>
</dbReference>
<dbReference type="InterPro" id="IPR004183">
    <property type="entry name" value="Xdiol_dOase_suB"/>
</dbReference>
<dbReference type="EC" id="1.13.11.15" evidence="3"/>
<protein>
    <submittedName>
        <fullName evidence="3">3,4-dihydroxyphenylacetate 2,3-dioxygenase</fullName>
        <ecNumber evidence="3">1.13.11.15</ecNumber>
    </submittedName>
</protein>
<dbReference type="PANTHER" id="PTHR30096:SF9">
    <property type="entry name" value="4-HYDROXYPHENYLACETATE CATABOLISM PROTEIN"/>
    <property type="match status" value="1"/>
</dbReference>
<dbReference type="KEGG" id="ajp:AMJAP_2574"/>
<evidence type="ECO:0000259" key="2">
    <source>
        <dbReference type="Pfam" id="PF02900"/>
    </source>
</evidence>
<evidence type="ECO:0000256" key="1">
    <source>
        <dbReference type="ARBA" id="ARBA00023002"/>
    </source>
</evidence>
<dbReference type="AlphaFoldDB" id="A0A7R6PIJ3"/>
<dbReference type="CDD" id="cd07370">
    <property type="entry name" value="HPCD"/>
    <property type="match status" value="1"/>
</dbReference>
<gene>
    <name evidence="3" type="ORF">AMJAP_2574</name>
</gene>
<keyword evidence="4" id="KW-1185">Reference proteome</keyword>
<proteinExistence type="predicted"/>
<organism evidence="3 4">
    <name type="scientific">Amphritea japonica ATCC BAA-1530</name>
    <dbReference type="NCBI Taxonomy" id="1278309"/>
    <lineage>
        <taxon>Bacteria</taxon>
        <taxon>Pseudomonadati</taxon>
        <taxon>Pseudomonadota</taxon>
        <taxon>Gammaproteobacteria</taxon>
        <taxon>Oceanospirillales</taxon>
        <taxon>Oceanospirillaceae</taxon>
        <taxon>Amphritea</taxon>
    </lineage>
</organism>
<dbReference type="GO" id="GO:0008687">
    <property type="term" value="F:3,4-dihydroxyphenylacetate 2,3-dioxygenase activity"/>
    <property type="evidence" value="ECO:0007669"/>
    <property type="project" value="UniProtKB-EC"/>
</dbReference>
<dbReference type="PANTHER" id="PTHR30096">
    <property type="entry name" value="4,5-DOPA DIOXYGENASE EXTRADIOL-LIKE PROTEIN"/>
    <property type="match status" value="1"/>
</dbReference>
<dbReference type="OrthoDB" id="1676816at2"/>
<dbReference type="Pfam" id="PF02900">
    <property type="entry name" value="LigB"/>
    <property type="match status" value="1"/>
</dbReference>
<evidence type="ECO:0000313" key="3">
    <source>
        <dbReference type="EMBL" id="BBB27162.1"/>
    </source>
</evidence>
<dbReference type="NCBIfam" id="TIGR02298">
    <property type="entry name" value="HpaD_Fe"/>
    <property type="match status" value="1"/>
</dbReference>
<sequence length="295" mass="32651">MGEVVLAAKVTHVPSMFISEQEGPLKGIRDAAIEGLRKIGDLCREREVDTIVIADTHWLVNAGFHINAKPDMSGVFTSTEFPHFLNNMEYSYTGDPELGQLIAETATNSGVTTLCHHEIDTLEIQYGTLVPLRYMGIDKDIKVVSIAGWMYDADLEESKVVGEAILKAVKKSGKRVAFLASGSLSHRIPPNKVVGDYLFKISRPLNQEIDLMVMDMWKQGRTKDFLDIMPKYAEDCSGEGGMHDTAMLFGLLGWDKYEGEAEIMTEYFPSSGTGQCNVVFPLMPSDKPDTTVHPV</sequence>
<dbReference type="InterPro" id="IPR011984">
    <property type="entry name" value="HPCD"/>
</dbReference>
<dbReference type="SUPFAM" id="SSF53213">
    <property type="entry name" value="LigB-like"/>
    <property type="match status" value="1"/>
</dbReference>
<dbReference type="Gene3D" id="3.40.830.10">
    <property type="entry name" value="LigB-like"/>
    <property type="match status" value="1"/>
</dbReference>
<dbReference type="RefSeq" id="WP_019620027.1">
    <property type="nucleotide sequence ID" value="NZ_AP014545.1"/>
</dbReference>
<keyword evidence="3" id="KW-0223">Dioxygenase</keyword>
<feature type="domain" description="Extradiol ring-cleavage dioxygenase class III enzyme subunit B" evidence="2">
    <location>
        <begin position="7"/>
        <end position="280"/>
    </location>
</feature>
<evidence type="ECO:0000313" key="4">
    <source>
        <dbReference type="Proteomes" id="UP000595663"/>
    </source>
</evidence>
<keyword evidence="1 3" id="KW-0560">Oxidoreductase</keyword>
<name>A0A7R6PIJ3_9GAMM</name>
<dbReference type="EMBL" id="AP014545">
    <property type="protein sequence ID" value="BBB27162.1"/>
    <property type="molecule type" value="Genomic_DNA"/>
</dbReference>
<reference evidence="3 4" key="1">
    <citation type="journal article" date="2008" name="Int. J. Syst. Evol. Microbiol.">
        <title>Amphritea japonica sp. nov. and Amphritea balenae sp. nov., isolated from the sediment adjacent to sperm whale carcasses off Kagoshima, Japan.</title>
        <authorList>
            <person name="Miyazaki M."/>
            <person name="Nogi Y."/>
            <person name="Fujiwara Y."/>
            <person name="Kawato M."/>
            <person name="Nagahama T."/>
            <person name="Kubokawa K."/>
            <person name="Horikoshi K."/>
        </authorList>
    </citation>
    <scope>NUCLEOTIDE SEQUENCE [LARGE SCALE GENOMIC DNA]</scope>
    <source>
        <strain evidence="3 4">ATCC BAA-1530</strain>
    </source>
</reference>
<accession>A0A7R6PIJ3</accession>
<dbReference type="Proteomes" id="UP000595663">
    <property type="component" value="Chromosome"/>
</dbReference>